<keyword evidence="4" id="KW-1185">Reference proteome</keyword>
<dbReference type="Pfam" id="PF00561">
    <property type="entry name" value="Abhydrolase_1"/>
    <property type="match status" value="1"/>
</dbReference>
<evidence type="ECO:0000259" key="2">
    <source>
        <dbReference type="Pfam" id="PF00561"/>
    </source>
</evidence>
<dbReference type="InterPro" id="IPR000639">
    <property type="entry name" value="Epox_hydrolase-like"/>
</dbReference>
<evidence type="ECO:0000256" key="1">
    <source>
        <dbReference type="ARBA" id="ARBA00022801"/>
    </source>
</evidence>
<protein>
    <submittedName>
        <fullName evidence="3">Alpha/beta fold hydrolase</fullName>
    </submittedName>
</protein>
<reference evidence="4" key="1">
    <citation type="journal article" date="2019" name="Int. J. Syst. Evol. Microbiol.">
        <title>The Global Catalogue of Microorganisms (GCM) 10K type strain sequencing project: providing services to taxonomists for standard genome sequencing and annotation.</title>
        <authorList>
            <consortium name="The Broad Institute Genomics Platform"/>
            <consortium name="The Broad Institute Genome Sequencing Center for Infectious Disease"/>
            <person name="Wu L."/>
            <person name="Ma J."/>
        </authorList>
    </citation>
    <scope>NUCLEOTIDE SEQUENCE [LARGE SCALE GENOMIC DNA]</scope>
    <source>
        <strain evidence="4">JCM 3369</strain>
    </source>
</reference>
<dbReference type="PRINTS" id="PR00111">
    <property type="entry name" value="ABHYDROLASE"/>
</dbReference>
<dbReference type="PANTHER" id="PTHR43329">
    <property type="entry name" value="EPOXIDE HYDROLASE"/>
    <property type="match status" value="1"/>
</dbReference>
<organism evidence="3 4">
    <name type="scientific">Actinomadura yumaensis</name>
    <dbReference type="NCBI Taxonomy" id="111807"/>
    <lineage>
        <taxon>Bacteria</taxon>
        <taxon>Bacillati</taxon>
        <taxon>Actinomycetota</taxon>
        <taxon>Actinomycetes</taxon>
        <taxon>Streptosporangiales</taxon>
        <taxon>Thermomonosporaceae</taxon>
        <taxon>Actinomadura</taxon>
    </lineage>
</organism>
<keyword evidence="1 3" id="KW-0378">Hydrolase</keyword>
<dbReference type="RefSeq" id="WP_160825965.1">
    <property type="nucleotide sequence ID" value="NZ_JBHSXE010000001.1"/>
</dbReference>
<dbReference type="InterPro" id="IPR000073">
    <property type="entry name" value="AB_hydrolase_1"/>
</dbReference>
<name>A0ABW2CTR3_9ACTN</name>
<dbReference type="SUPFAM" id="SSF53474">
    <property type="entry name" value="alpha/beta-Hydrolases"/>
    <property type="match status" value="1"/>
</dbReference>
<gene>
    <name evidence="3" type="ORF">ACFQKB_32190</name>
</gene>
<dbReference type="GO" id="GO:0016787">
    <property type="term" value="F:hydrolase activity"/>
    <property type="evidence" value="ECO:0007669"/>
    <property type="project" value="UniProtKB-KW"/>
</dbReference>
<dbReference type="PRINTS" id="PR00412">
    <property type="entry name" value="EPOXHYDRLASE"/>
</dbReference>
<dbReference type="InterPro" id="IPR029058">
    <property type="entry name" value="AB_hydrolase_fold"/>
</dbReference>
<proteinExistence type="predicted"/>
<evidence type="ECO:0000313" key="3">
    <source>
        <dbReference type="EMBL" id="MFC6884458.1"/>
    </source>
</evidence>
<dbReference type="Gene3D" id="3.40.50.1820">
    <property type="entry name" value="alpha/beta hydrolase"/>
    <property type="match status" value="1"/>
</dbReference>
<dbReference type="EMBL" id="JBHSXS010000027">
    <property type="protein sequence ID" value="MFC6884458.1"/>
    <property type="molecule type" value="Genomic_DNA"/>
</dbReference>
<dbReference type="Proteomes" id="UP001596380">
    <property type="component" value="Unassembled WGS sequence"/>
</dbReference>
<accession>A0ABW2CTR3</accession>
<feature type="domain" description="AB hydrolase-1" evidence="2">
    <location>
        <begin position="26"/>
        <end position="274"/>
    </location>
</feature>
<sequence>MFEGFALEHIEVGDVRLRVRHGGSGPAVLLVHGHPRTHTTWHRVAPLLADAGYTVVCPDLRGYGGSTAPPDRPDHSQASKRAMAGDLVGLMRALGHERFVPVGHDRGGYAVQRLALDHPGAVERVVVLGDVPIGEALARCDARFAQAWYHWFFMGQDAPLAERLIAADVDAWYGLDPERMGAGNHADALRAVHDPAVQHAMCEDYRAGLGPDRAADDADRTAGRRISAPLLVLWGVRDDLAELYDDDVLGVWRPWADRLTGHAIDSGHHMSEESPHELADALLTFLTTDPTDSTASPTAT</sequence>
<comment type="caution">
    <text evidence="3">The sequence shown here is derived from an EMBL/GenBank/DDBJ whole genome shotgun (WGS) entry which is preliminary data.</text>
</comment>
<evidence type="ECO:0000313" key="4">
    <source>
        <dbReference type="Proteomes" id="UP001596380"/>
    </source>
</evidence>